<proteinExistence type="predicted"/>
<keyword evidence="3 7" id="KW-0560">Oxidoreductase</keyword>
<evidence type="ECO:0000256" key="5">
    <source>
        <dbReference type="ARBA" id="ARBA00050018"/>
    </source>
</evidence>
<evidence type="ECO:0000313" key="8">
    <source>
        <dbReference type="Proteomes" id="UP000615026"/>
    </source>
</evidence>
<evidence type="ECO:0000259" key="6">
    <source>
        <dbReference type="Pfam" id="PF01266"/>
    </source>
</evidence>
<dbReference type="Gene3D" id="3.30.9.10">
    <property type="entry name" value="D-Amino Acid Oxidase, subunit A, domain 2"/>
    <property type="match status" value="1"/>
</dbReference>
<dbReference type="GO" id="GO:0050660">
    <property type="term" value="F:flavin adenine dinucleotide binding"/>
    <property type="evidence" value="ECO:0007669"/>
    <property type="project" value="InterPro"/>
</dbReference>
<keyword evidence="2" id="KW-0784">Thiamine biosynthesis</keyword>
<evidence type="ECO:0000256" key="2">
    <source>
        <dbReference type="ARBA" id="ARBA00022977"/>
    </source>
</evidence>
<keyword evidence="8" id="KW-1185">Reference proteome</keyword>
<dbReference type="EMBL" id="JADEXP010000054">
    <property type="protein sequence ID" value="MBE9066713.1"/>
    <property type="molecule type" value="Genomic_DNA"/>
</dbReference>
<dbReference type="Pfam" id="PF01266">
    <property type="entry name" value="DAO"/>
    <property type="match status" value="1"/>
</dbReference>
<feature type="domain" description="FAD dependent oxidoreductase" evidence="6">
    <location>
        <begin position="5"/>
        <end position="309"/>
    </location>
</feature>
<dbReference type="SUPFAM" id="SSF51905">
    <property type="entry name" value="FAD/NAD(P)-binding domain"/>
    <property type="match status" value="1"/>
</dbReference>
<dbReference type="PANTHER" id="PTHR13847">
    <property type="entry name" value="SARCOSINE DEHYDROGENASE-RELATED"/>
    <property type="match status" value="1"/>
</dbReference>
<evidence type="ECO:0000256" key="1">
    <source>
        <dbReference type="ARBA" id="ARBA00004948"/>
    </source>
</evidence>
<dbReference type="GO" id="GO:0005737">
    <property type="term" value="C:cytoplasm"/>
    <property type="evidence" value="ECO:0007669"/>
    <property type="project" value="TreeGrafter"/>
</dbReference>
<dbReference type="Proteomes" id="UP000615026">
    <property type="component" value="Unassembled WGS sequence"/>
</dbReference>
<feature type="non-terminal residue" evidence="7">
    <location>
        <position position="310"/>
    </location>
</feature>
<dbReference type="PRINTS" id="PR00420">
    <property type="entry name" value="RNGMNOXGNASE"/>
</dbReference>
<dbReference type="InterPro" id="IPR006076">
    <property type="entry name" value="FAD-dep_OxRdtase"/>
</dbReference>
<evidence type="ECO:0000256" key="3">
    <source>
        <dbReference type="ARBA" id="ARBA00023002"/>
    </source>
</evidence>
<protein>
    <recommendedName>
        <fullName evidence="5">glycine oxidase</fullName>
        <ecNumber evidence="5">1.4.3.19</ecNumber>
    </recommendedName>
</protein>
<comment type="pathway">
    <text evidence="1">Cofactor biosynthesis; thiamine diphosphate biosynthesis.</text>
</comment>
<dbReference type="Gene3D" id="3.50.50.60">
    <property type="entry name" value="FAD/NAD(P)-binding domain"/>
    <property type="match status" value="1"/>
</dbReference>
<reference evidence="7" key="1">
    <citation type="submission" date="2020-10" db="EMBL/GenBank/DDBJ databases">
        <authorList>
            <person name="Castelo-Branco R."/>
            <person name="Eusebio N."/>
            <person name="Adriana R."/>
            <person name="Vieira A."/>
            <person name="Brugerolle De Fraissinette N."/>
            <person name="Rezende De Castro R."/>
            <person name="Schneider M.P."/>
            <person name="Vasconcelos V."/>
            <person name="Leao P.N."/>
        </authorList>
    </citation>
    <scope>NUCLEOTIDE SEQUENCE</scope>
    <source>
        <strain evidence="7">LEGE 11479</strain>
    </source>
</reference>
<dbReference type="SUPFAM" id="SSF54373">
    <property type="entry name" value="FAD-linked reductases, C-terminal domain"/>
    <property type="match status" value="1"/>
</dbReference>
<dbReference type="InterPro" id="IPR036188">
    <property type="entry name" value="FAD/NAD-bd_sf"/>
</dbReference>
<sequence length="310" mass="32907">MGQADVLVVGGGIIGLAIATELRQQGATVTVLSRDFNAAAGHAAAGMLAPQAEKLSGPLLELSERSLALYPDWSHKLEQLTGQDVGYWPCGILAPLLSTATDALSPAAIHSYQPHLSTEVAGGYWYPQEGQADNRALLRALRIASQELGVKIQEGVSADAFLHQGNRVKGVLTSRGQQRAGHYVLAAGAWSSELLPVPVKPRKGQLAALLTPTDSPYGLNRVLYGEHIYIVPRKDGRIVLGATDEDVGFAPHNTAAGVAQLLNQAARLYPPLADFPLQECWWGYRPATPDGAPILGPSQCDNLTLATGHH</sequence>
<dbReference type="GO" id="GO:0043799">
    <property type="term" value="F:glycine oxidase activity"/>
    <property type="evidence" value="ECO:0007669"/>
    <property type="project" value="UniProtKB-EC"/>
</dbReference>
<dbReference type="InterPro" id="IPR012727">
    <property type="entry name" value="Gly_oxidase_ThiO"/>
</dbReference>
<comment type="catalytic activity">
    <reaction evidence="4">
        <text>glycine + O2 + H2O = glyoxylate + H2O2 + NH4(+)</text>
        <dbReference type="Rhea" id="RHEA:11532"/>
        <dbReference type="ChEBI" id="CHEBI:15377"/>
        <dbReference type="ChEBI" id="CHEBI:15379"/>
        <dbReference type="ChEBI" id="CHEBI:16240"/>
        <dbReference type="ChEBI" id="CHEBI:28938"/>
        <dbReference type="ChEBI" id="CHEBI:36655"/>
        <dbReference type="ChEBI" id="CHEBI:57305"/>
        <dbReference type="EC" id="1.4.3.19"/>
    </reaction>
</comment>
<dbReference type="RefSeq" id="WP_193992675.1">
    <property type="nucleotide sequence ID" value="NZ_JADEXP010000054.1"/>
</dbReference>
<evidence type="ECO:0000256" key="4">
    <source>
        <dbReference type="ARBA" id="ARBA00049872"/>
    </source>
</evidence>
<dbReference type="EC" id="1.4.3.19" evidence="5"/>
<dbReference type="PANTHER" id="PTHR13847:SF289">
    <property type="entry name" value="GLYCINE OXIDASE"/>
    <property type="match status" value="1"/>
</dbReference>
<evidence type="ECO:0000313" key="7">
    <source>
        <dbReference type="EMBL" id="MBE9066713.1"/>
    </source>
</evidence>
<accession>A0A928X4W3</accession>
<dbReference type="NCBIfam" id="TIGR02352">
    <property type="entry name" value="thiamin_ThiO"/>
    <property type="match status" value="1"/>
</dbReference>
<comment type="caution">
    <text evidence="7">The sequence shown here is derived from an EMBL/GenBank/DDBJ whole genome shotgun (WGS) entry which is preliminary data.</text>
</comment>
<organism evidence="7 8">
    <name type="scientific">Leptolyngbya cf. ectocarpi LEGE 11479</name>
    <dbReference type="NCBI Taxonomy" id="1828722"/>
    <lineage>
        <taxon>Bacteria</taxon>
        <taxon>Bacillati</taxon>
        <taxon>Cyanobacteriota</taxon>
        <taxon>Cyanophyceae</taxon>
        <taxon>Leptolyngbyales</taxon>
        <taxon>Leptolyngbyaceae</taxon>
        <taxon>Leptolyngbya group</taxon>
        <taxon>Leptolyngbya</taxon>
    </lineage>
</organism>
<dbReference type="GO" id="GO:0009228">
    <property type="term" value="P:thiamine biosynthetic process"/>
    <property type="evidence" value="ECO:0007669"/>
    <property type="project" value="UniProtKB-KW"/>
</dbReference>
<dbReference type="AlphaFoldDB" id="A0A928X4W3"/>
<name>A0A928X4W3_LEPEC</name>
<gene>
    <name evidence="7" type="primary">thiO</name>
    <name evidence="7" type="ORF">IQ260_08615</name>
</gene>